<evidence type="ECO:0000313" key="7">
    <source>
        <dbReference type="Proteomes" id="UP000765160"/>
    </source>
</evidence>
<dbReference type="Proteomes" id="UP000765160">
    <property type="component" value="Unassembled WGS sequence"/>
</dbReference>
<dbReference type="PRINTS" id="PR00419">
    <property type="entry name" value="ADXRDTASE"/>
</dbReference>
<feature type="domain" description="RsdA/BaiN/AoA(So)-like Rossmann fold-like" evidence="4">
    <location>
        <begin position="17"/>
        <end position="399"/>
    </location>
</feature>
<dbReference type="EMBL" id="JAAVTX010000005">
    <property type="protein sequence ID" value="NKE46764.1"/>
    <property type="molecule type" value="Genomic_DNA"/>
</dbReference>
<keyword evidence="3" id="KW-0274">FAD</keyword>
<protein>
    <submittedName>
        <fullName evidence="6">TIGR03862 family flavoprotein</fullName>
    </submittedName>
</protein>
<dbReference type="Gene3D" id="1.10.8.260">
    <property type="entry name" value="HI0933 insert domain-like"/>
    <property type="match status" value="1"/>
</dbReference>
<name>A0ABX1F351_9PROT</name>
<dbReference type="InterPro" id="IPR057661">
    <property type="entry name" value="RsdA/BaiN/AoA(So)_Rossmann"/>
</dbReference>
<dbReference type="NCBIfam" id="TIGR00275">
    <property type="entry name" value="aminoacetone oxidase family FAD-binding enzyme"/>
    <property type="match status" value="1"/>
</dbReference>
<dbReference type="PANTHER" id="PTHR42887:SF1">
    <property type="entry name" value="BLR3961 PROTEIN"/>
    <property type="match status" value="1"/>
</dbReference>
<dbReference type="RefSeq" id="WP_168051363.1">
    <property type="nucleotide sequence ID" value="NZ_JAATJR010000005.1"/>
</dbReference>
<dbReference type="InterPro" id="IPR004792">
    <property type="entry name" value="BaiN-like"/>
</dbReference>
<reference evidence="6 7" key="1">
    <citation type="submission" date="2020-03" db="EMBL/GenBank/DDBJ databases">
        <title>Roseomonas selenitidurans sp. nov. isolated from soil.</title>
        <authorList>
            <person name="Liu H."/>
        </authorList>
    </citation>
    <scope>NUCLEOTIDE SEQUENCE [LARGE SCALE GENOMIC DNA]</scope>
    <source>
        <strain evidence="6 7">JCM 15073</strain>
    </source>
</reference>
<evidence type="ECO:0000313" key="6">
    <source>
        <dbReference type="EMBL" id="NKE46764.1"/>
    </source>
</evidence>
<feature type="domain" description="RsdA/BaiN/AoA(So)-like insert" evidence="5">
    <location>
        <begin position="201"/>
        <end position="347"/>
    </location>
</feature>
<dbReference type="InterPro" id="IPR036188">
    <property type="entry name" value="FAD/NAD-bd_sf"/>
</dbReference>
<dbReference type="InterPro" id="IPR022460">
    <property type="entry name" value="Flavoprotein_PP4765"/>
</dbReference>
<comment type="cofactor">
    <cofactor evidence="1">
        <name>FAD</name>
        <dbReference type="ChEBI" id="CHEBI:57692"/>
    </cofactor>
</comment>
<evidence type="ECO:0000259" key="4">
    <source>
        <dbReference type="Pfam" id="PF03486"/>
    </source>
</evidence>
<evidence type="ECO:0000259" key="5">
    <source>
        <dbReference type="Pfam" id="PF22780"/>
    </source>
</evidence>
<gene>
    <name evidence="6" type="ORF">HB662_18430</name>
</gene>
<proteinExistence type="predicted"/>
<dbReference type="SUPFAM" id="SSF51905">
    <property type="entry name" value="FAD/NAD(P)-binding domain"/>
    <property type="match status" value="1"/>
</dbReference>
<evidence type="ECO:0000256" key="3">
    <source>
        <dbReference type="ARBA" id="ARBA00022827"/>
    </source>
</evidence>
<dbReference type="NCBIfam" id="TIGR03862">
    <property type="entry name" value="flavo_PP4765"/>
    <property type="match status" value="1"/>
</dbReference>
<keyword evidence="7" id="KW-1185">Reference proteome</keyword>
<dbReference type="Pfam" id="PF22780">
    <property type="entry name" value="HI0933_like_1st"/>
    <property type="match status" value="1"/>
</dbReference>
<dbReference type="InterPro" id="IPR055178">
    <property type="entry name" value="RsdA/BaiN/AoA(So)-like_dom"/>
</dbReference>
<dbReference type="PANTHER" id="PTHR42887">
    <property type="entry name" value="OS12G0638800 PROTEIN"/>
    <property type="match status" value="1"/>
</dbReference>
<dbReference type="Gene3D" id="3.50.50.60">
    <property type="entry name" value="FAD/NAD(P)-binding domain"/>
    <property type="match status" value="1"/>
</dbReference>
<dbReference type="Pfam" id="PF03486">
    <property type="entry name" value="HI0933_like"/>
    <property type="match status" value="1"/>
</dbReference>
<organism evidence="6 7">
    <name type="scientific">Falsiroseomonas frigidaquae</name>
    <dbReference type="NCBI Taxonomy" id="487318"/>
    <lineage>
        <taxon>Bacteria</taxon>
        <taxon>Pseudomonadati</taxon>
        <taxon>Pseudomonadota</taxon>
        <taxon>Alphaproteobacteria</taxon>
        <taxon>Acetobacterales</taxon>
        <taxon>Roseomonadaceae</taxon>
        <taxon>Falsiroseomonas</taxon>
    </lineage>
</organism>
<comment type="caution">
    <text evidence="6">The sequence shown here is derived from an EMBL/GenBank/DDBJ whole genome shotgun (WGS) entry which is preliminary data.</text>
</comment>
<dbReference type="Gene3D" id="2.40.30.10">
    <property type="entry name" value="Translation factors"/>
    <property type="match status" value="1"/>
</dbReference>
<keyword evidence="2" id="KW-0285">Flavoprotein</keyword>
<dbReference type="SUPFAM" id="SSF160996">
    <property type="entry name" value="HI0933 insert domain-like"/>
    <property type="match status" value="1"/>
</dbReference>
<dbReference type="InterPro" id="IPR023166">
    <property type="entry name" value="BaiN-like_dom_sf"/>
</dbReference>
<evidence type="ECO:0000256" key="2">
    <source>
        <dbReference type="ARBA" id="ARBA00022630"/>
    </source>
</evidence>
<evidence type="ECO:0000256" key="1">
    <source>
        <dbReference type="ARBA" id="ARBA00001974"/>
    </source>
</evidence>
<accession>A0ABX1F351</accession>
<sequence>MTEARLAPPSSAAPSGRVVVIGAGPAGLMAAERLASAGLAVTVHDHMPSVGRKFLMAGRGGLNLTHSEELELFLTRFRPAAPPLLAAIRAFPPSALIAWCEGLGIGTFRGSSGRIFPESHKASPLLRAWLARLAGLGAGLKLRSRWLGWTETGAPHFSDAAEADRPIATVLAVGGASWPRLGSDGTWPSHLPGVAVAPWAPANMGFATPWSEHFRARHEGTPLKRIAIRFGTVTVRGEALITSTGLEGGALYALSAPLRQAIAEQGSAEITLDLRPDLTAREVTDRLAARPRAESLANGLRKALAMPPAAIGLVQEALRAGDGSPTELVKSLPIRLTGTAALDRAISSAGGLAWSELDARLMLKARPGVFACGEMLDWEAPTGGYLLQGCFSTGVAAANGVLAWLADQERI</sequence>